<accession>A0ACC4C788</accession>
<comment type="caution">
    <text evidence="1">The sequence shown here is derived from an EMBL/GenBank/DDBJ whole genome shotgun (WGS) entry which is preliminary data.</text>
</comment>
<sequence length="78" mass="9270">MLMNLVILHHEHHLQLEVLNVFLRLEDRLQLVLNVILQQEDHLQLLVARQFSVSREHISVMRTKLPCHGGNQFEVRNE</sequence>
<keyword evidence="2" id="KW-1185">Reference proteome</keyword>
<name>A0ACC4C788_POPAL</name>
<evidence type="ECO:0000313" key="2">
    <source>
        <dbReference type="Proteomes" id="UP000309997"/>
    </source>
</evidence>
<protein>
    <submittedName>
        <fullName evidence="1">Uncharacterized protein</fullName>
    </submittedName>
</protein>
<organism evidence="1 2">
    <name type="scientific">Populus alba</name>
    <name type="common">White poplar</name>
    <dbReference type="NCBI Taxonomy" id="43335"/>
    <lineage>
        <taxon>Eukaryota</taxon>
        <taxon>Viridiplantae</taxon>
        <taxon>Streptophyta</taxon>
        <taxon>Embryophyta</taxon>
        <taxon>Tracheophyta</taxon>
        <taxon>Spermatophyta</taxon>
        <taxon>Magnoliopsida</taxon>
        <taxon>eudicotyledons</taxon>
        <taxon>Gunneridae</taxon>
        <taxon>Pentapetalae</taxon>
        <taxon>rosids</taxon>
        <taxon>fabids</taxon>
        <taxon>Malpighiales</taxon>
        <taxon>Salicaceae</taxon>
        <taxon>Saliceae</taxon>
        <taxon>Populus</taxon>
    </lineage>
</organism>
<gene>
    <name evidence="1" type="ORF">D5086_009687</name>
</gene>
<dbReference type="Proteomes" id="UP000309997">
    <property type="component" value="Unassembled WGS sequence"/>
</dbReference>
<dbReference type="EMBL" id="RCHU02000005">
    <property type="protein sequence ID" value="KAL3591047.1"/>
    <property type="molecule type" value="Genomic_DNA"/>
</dbReference>
<evidence type="ECO:0000313" key="1">
    <source>
        <dbReference type="EMBL" id="KAL3591047.1"/>
    </source>
</evidence>
<proteinExistence type="predicted"/>
<reference evidence="1 2" key="1">
    <citation type="journal article" date="2024" name="Plant Biotechnol. J.">
        <title>Genome and CRISPR/Cas9 system of a widespread forest tree (Populus alba) in the world.</title>
        <authorList>
            <person name="Liu Y.J."/>
            <person name="Jiang P.F."/>
            <person name="Han X.M."/>
            <person name="Li X.Y."/>
            <person name="Wang H.M."/>
            <person name="Wang Y.J."/>
            <person name="Wang X.X."/>
            <person name="Zeng Q.Y."/>
        </authorList>
    </citation>
    <scope>NUCLEOTIDE SEQUENCE [LARGE SCALE GENOMIC DNA]</scope>
    <source>
        <strain evidence="2">cv. PAL-ZL1</strain>
    </source>
</reference>